<name>A0ABY1NT36_9HYPH</name>
<accession>A0ABY1NT36</accession>
<protein>
    <submittedName>
        <fullName evidence="2">Aspartyl protease family protein</fullName>
    </submittedName>
</protein>
<feature type="transmembrane region" description="Helical" evidence="1">
    <location>
        <begin position="70"/>
        <end position="90"/>
    </location>
</feature>
<sequence>MNSAGKLRGLVVVVLVAIMGIAVFYFLFGDPTDPANANFDDEGPRIVALSALAFVFLASFIFGQPKVRDILQGTLFWGGLCALLVVGYTYRTDLVQAGYRVLGALAPGMAVTQQDGTVLIVRDAGGHFVLSGRTNGARTEYVLDTGASAVVLTYADARRAGYQPQDLSFSVPVSTANGRTLVAPIQIETLAVGDHTLRNVRGFVARDGSLESSLFGMTALDRLRSWRIEGDRLIMTP</sequence>
<feature type="transmembrane region" description="Helical" evidence="1">
    <location>
        <begin position="46"/>
        <end position="63"/>
    </location>
</feature>
<keyword evidence="1" id="KW-0812">Transmembrane</keyword>
<dbReference type="EMBL" id="FXTT01000002">
    <property type="protein sequence ID" value="SMP16838.1"/>
    <property type="molecule type" value="Genomic_DNA"/>
</dbReference>
<dbReference type="Proteomes" id="UP001157914">
    <property type="component" value="Unassembled WGS sequence"/>
</dbReference>
<dbReference type="GO" id="GO:0006508">
    <property type="term" value="P:proteolysis"/>
    <property type="evidence" value="ECO:0007669"/>
    <property type="project" value="UniProtKB-KW"/>
</dbReference>
<dbReference type="GO" id="GO:0008233">
    <property type="term" value="F:peptidase activity"/>
    <property type="evidence" value="ECO:0007669"/>
    <property type="project" value="UniProtKB-KW"/>
</dbReference>
<dbReference type="Gene3D" id="2.40.70.10">
    <property type="entry name" value="Acid Proteases"/>
    <property type="match status" value="1"/>
</dbReference>
<keyword evidence="3" id="KW-1185">Reference proteome</keyword>
<dbReference type="InterPro" id="IPR034122">
    <property type="entry name" value="Retropepsin-like_bacterial"/>
</dbReference>
<dbReference type="CDD" id="cd05483">
    <property type="entry name" value="retropepsin_like_bacteria"/>
    <property type="match status" value="1"/>
</dbReference>
<reference evidence="2 3" key="1">
    <citation type="submission" date="2017-05" db="EMBL/GenBank/DDBJ databases">
        <authorList>
            <person name="Varghese N."/>
            <person name="Submissions S."/>
        </authorList>
    </citation>
    <scope>NUCLEOTIDE SEQUENCE [LARGE SCALE GENOMIC DNA]</scope>
    <source>
        <strain evidence="2 3">DSM 15949</strain>
    </source>
</reference>
<keyword evidence="2" id="KW-0645">Protease</keyword>
<dbReference type="Pfam" id="PF13975">
    <property type="entry name" value="gag-asp_proteas"/>
    <property type="match status" value="1"/>
</dbReference>
<evidence type="ECO:0000313" key="3">
    <source>
        <dbReference type="Proteomes" id="UP001157914"/>
    </source>
</evidence>
<feature type="transmembrane region" description="Helical" evidence="1">
    <location>
        <begin position="7"/>
        <end position="26"/>
    </location>
</feature>
<organism evidence="2 3">
    <name type="scientific">Roseibium denhamense</name>
    <dbReference type="NCBI Taxonomy" id="76305"/>
    <lineage>
        <taxon>Bacteria</taxon>
        <taxon>Pseudomonadati</taxon>
        <taxon>Pseudomonadota</taxon>
        <taxon>Alphaproteobacteria</taxon>
        <taxon>Hyphomicrobiales</taxon>
        <taxon>Stappiaceae</taxon>
        <taxon>Roseibium</taxon>
    </lineage>
</organism>
<evidence type="ECO:0000313" key="2">
    <source>
        <dbReference type="EMBL" id="SMP16838.1"/>
    </source>
</evidence>
<dbReference type="NCBIfam" id="TIGR02281">
    <property type="entry name" value="clan_AA_DTGA"/>
    <property type="match status" value="1"/>
</dbReference>
<dbReference type="RefSeq" id="WP_208997298.1">
    <property type="nucleotide sequence ID" value="NZ_BAAAEA010000003.1"/>
</dbReference>
<evidence type="ECO:0000256" key="1">
    <source>
        <dbReference type="SAM" id="Phobius"/>
    </source>
</evidence>
<dbReference type="InterPro" id="IPR011969">
    <property type="entry name" value="Clan_AA_Asp_peptidase_C"/>
</dbReference>
<keyword evidence="1" id="KW-1133">Transmembrane helix</keyword>
<proteinExistence type="predicted"/>
<dbReference type="SUPFAM" id="SSF50630">
    <property type="entry name" value="Acid proteases"/>
    <property type="match status" value="1"/>
</dbReference>
<keyword evidence="1" id="KW-0472">Membrane</keyword>
<gene>
    <name evidence="2" type="ORF">SAMN06265374_1754</name>
</gene>
<keyword evidence="2" id="KW-0378">Hydrolase</keyword>
<comment type="caution">
    <text evidence="2">The sequence shown here is derived from an EMBL/GenBank/DDBJ whole genome shotgun (WGS) entry which is preliminary data.</text>
</comment>
<dbReference type="InterPro" id="IPR021109">
    <property type="entry name" value="Peptidase_aspartic_dom_sf"/>
</dbReference>